<dbReference type="InterPro" id="IPR041664">
    <property type="entry name" value="AAA_16"/>
</dbReference>
<dbReference type="PROSITE" id="PS50043">
    <property type="entry name" value="HTH_LUXR_2"/>
    <property type="match status" value="1"/>
</dbReference>
<dbReference type="Gene3D" id="1.25.40.10">
    <property type="entry name" value="Tetratricopeptide repeat domain"/>
    <property type="match status" value="2"/>
</dbReference>
<evidence type="ECO:0000313" key="4">
    <source>
        <dbReference type="EMBL" id="UWZ37394.1"/>
    </source>
</evidence>
<dbReference type="InterPro" id="IPR016032">
    <property type="entry name" value="Sig_transdc_resp-reg_C-effctor"/>
</dbReference>
<name>A0ABY5ZAJ5_9ACTN</name>
<gene>
    <name evidence="4" type="ORF">Drose_03680</name>
</gene>
<evidence type="ECO:0000256" key="1">
    <source>
        <dbReference type="ARBA" id="ARBA00022741"/>
    </source>
</evidence>
<dbReference type="SUPFAM" id="SSF52540">
    <property type="entry name" value="P-loop containing nucleoside triphosphate hydrolases"/>
    <property type="match status" value="1"/>
</dbReference>
<reference evidence="4" key="1">
    <citation type="submission" date="2021-04" db="EMBL/GenBank/DDBJ databases">
        <title>Biosynthetic gene clusters of Dactylosporangioum roseum.</title>
        <authorList>
            <person name="Hartkoorn R.C."/>
            <person name="Beaudoing E."/>
            <person name="Hot D."/>
            <person name="Moureu S."/>
        </authorList>
    </citation>
    <scope>NUCLEOTIDE SEQUENCE</scope>
    <source>
        <strain evidence="4">NRRL B-16295</strain>
    </source>
</reference>
<keyword evidence="2" id="KW-0067">ATP-binding</keyword>
<dbReference type="SUPFAM" id="SSF46894">
    <property type="entry name" value="C-terminal effector domain of the bipartite response regulators"/>
    <property type="match status" value="1"/>
</dbReference>
<dbReference type="InterPro" id="IPR036388">
    <property type="entry name" value="WH-like_DNA-bd_sf"/>
</dbReference>
<dbReference type="RefSeq" id="WP_260726751.1">
    <property type="nucleotide sequence ID" value="NZ_BAAABS010000001.1"/>
</dbReference>
<dbReference type="InterPro" id="IPR027417">
    <property type="entry name" value="P-loop_NTPase"/>
</dbReference>
<sequence length="848" mass="90466">MPLWERVDALAVLDGLLRDARRGGRVALVAGEAGIGKSSLVRAFAASVRGRVLWGGCDPLVTPRALGPLHDIGRQTGGVLAERLAARAGHAELFAALLDELEGPARRTVVIVEDVHWADEATLDLLVLLVRRMDRLRALLVLTYRDDELGADHPLHGALGAFPRDVVRAVTLPPLSRDCVAEQAAAAGRDPAGAYELTGGNPLLLTELLHDGDARGAVRGLILDRLRRLSGAARDLAELAAVMPTLADPVIAAGAAELVDQCVAEGVLVAADGGVGYRHELLRRVVADALPPARRTALHRRALRMLAAAEGVDPARLAHHAGLAGDAEALRRYGTAAAESAAAQGAHREATAHYRALVPYAGSLPGGERAELLESYAFQAYLAGLPAEGLDARRAAAEERRRRGEIERVGENLRWISRLAWWSGDTALARDRAVEAVELLETIEPGRELAMAYSNRSQLHMLAHELDAAVDWGDRAIALAERLGDLETAVHAAVNVGTARLDRCEPEAAEMLLRQHRIADAAGLVDHAARALVNRAAGGEETGDVLAAVEAVEVALRYAREHDLDGYVQYLLGVRAAARFELCDWDGALADADESLSRPNRIGVAVVPALVARGRIQSGRGDPAALSTLDRALELALTTEEIQRIGPVAVARSEHFLIAGDPARAAAEAGRWLALATEKRHRRYGAELRYHLWRAGGGQEQPDGPFGELTAGRWRAAAEHWERIGRRFTRLSALGAGDADAAGAALRVLDDLGARRTAAWLRADLRRRGVRGIPRGPRPATAANAAGLTGRQAEVLRLLAEGLSNADIATRLTLSQKTVQHHVSAILDKLGAGSRTQAAAAARRRGLL</sequence>
<dbReference type="SMART" id="SM00421">
    <property type="entry name" value="HTH_LUXR"/>
    <property type="match status" value="1"/>
</dbReference>
<dbReference type="EMBL" id="CP073721">
    <property type="protein sequence ID" value="UWZ37394.1"/>
    <property type="molecule type" value="Genomic_DNA"/>
</dbReference>
<dbReference type="PRINTS" id="PR00038">
    <property type="entry name" value="HTHLUXR"/>
</dbReference>
<evidence type="ECO:0000256" key="2">
    <source>
        <dbReference type="ARBA" id="ARBA00022840"/>
    </source>
</evidence>
<evidence type="ECO:0000313" key="5">
    <source>
        <dbReference type="Proteomes" id="UP001058271"/>
    </source>
</evidence>
<dbReference type="SUPFAM" id="SSF48452">
    <property type="entry name" value="TPR-like"/>
    <property type="match status" value="1"/>
</dbReference>
<dbReference type="PROSITE" id="PS00622">
    <property type="entry name" value="HTH_LUXR_1"/>
    <property type="match status" value="1"/>
</dbReference>
<dbReference type="PANTHER" id="PTHR16305:SF35">
    <property type="entry name" value="TRANSCRIPTIONAL ACTIVATOR DOMAIN"/>
    <property type="match status" value="1"/>
</dbReference>
<accession>A0ABY5ZAJ5</accession>
<dbReference type="Pfam" id="PF00196">
    <property type="entry name" value="GerE"/>
    <property type="match status" value="1"/>
</dbReference>
<dbReference type="Proteomes" id="UP001058271">
    <property type="component" value="Chromosome"/>
</dbReference>
<dbReference type="PANTHER" id="PTHR16305">
    <property type="entry name" value="TESTICULAR SOLUBLE ADENYLYL CYCLASE"/>
    <property type="match status" value="1"/>
</dbReference>
<dbReference type="Pfam" id="PF13191">
    <property type="entry name" value="AAA_16"/>
    <property type="match status" value="1"/>
</dbReference>
<dbReference type="InterPro" id="IPR000792">
    <property type="entry name" value="Tscrpt_reg_LuxR_C"/>
</dbReference>
<feature type="domain" description="HTH luxR-type" evidence="3">
    <location>
        <begin position="781"/>
        <end position="846"/>
    </location>
</feature>
<dbReference type="CDD" id="cd06170">
    <property type="entry name" value="LuxR_C_like"/>
    <property type="match status" value="1"/>
</dbReference>
<evidence type="ECO:0000259" key="3">
    <source>
        <dbReference type="PROSITE" id="PS50043"/>
    </source>
</evidence>
<keyword evidence="5" id="KW-1185">Reference proteome</keyword>
<dbReference type="Gene3D" id="1.10.10.10">
    <property type="entry name" value="Winged helix-like DNA-binding domain superfamily/Winged helix DNA-binding domain"/>
    <property type="match status" value="1"/>
</dbReference>
<dbReference type="InterPro" id="IPR011990">
    <property type="entry name" value="TPR-like_helical_dom_sf"/>
</dbReference>
<proteinExistence type="predicted"/>
<organism evidence="4 5">
    <name type="scientific">Dactylosporangium roseum</name>
    <dbReference type="NCBI Taxonomy" id="47989"/>
    <lineage>
        <taxon>Bacteria</taxon>
        <taxon>Bacillati</taxon>
        <taxon>Actinomycetota</taxon>
        <taxon>Actinomycetes</taxon>
        <taxon>Micromonosporales</taxon>
        <taxon>Micromonosporaceae</taxon>
        <taxon>Dactylosporangium</taxon>
    </lineage>
</organism>
<keyword evidence="1" id="KW-0547">Nucleotide-binding</keyword>
<protein>
    <submittedName>
        <fullName evidence="4">AAA family ATPase</fullName>
    </submittedName>
</protein>